<sequence>MMKNISDDVSSIKNEIRSLATEQTKIKSEIAELKISSSATNTKVSALENELKNIKATPISQNTENTITYEDAMAEFQERQARSKNIILVGVPEAKGSNKEDRMKCDIHEVTKILKAILPECPEPNMIRRLGNYKPETVRHIKVFLPSPDLAKTILRNKAMINLDPYKIFSDQTPYQQKFIKNLKQELHLRTENGEKDLIIKYVNGTPKIIRRTSKN</sequence>
<dbReference type="Proteomes" id="UP001231649">
    <property type="component" value="Chromosome 9"/>
</dbReference>
<comment type="caution">
    <text evidence="1">The sequence shown here is derived from an EMBL/GenBank/DDBJ whole genome shotgun (WGS) entry which is preliminary data.</text>
</comment>
<dbReference type="EMBL" id="CM056785">
    <property type="protein sequence ID" value="KAJ8727994.1"/>
    <property type="molecule type" value="Genomic_DNA"/>
</dbReference>
<name>A0ACC2QWU8_9NEOP</name>
<protein>
    <submittedName>
        <fullName evidence="1">Uncharacterized protein</fullName>
    </submittedName>
</protein>
<proteinExistence type="predicted"/>
<gene>
    <name evidence="1" type="ORF">PYW08_016379</name>
</gene>
<accession>A0ACC2QWU8</accession>
<organism evidence="1 2">
    <name type="scientific">Mythimna loreyi</name>
    <dbReference type="NCBI Taxonomy" id="667449"/>
    <lineage>
        <taxon>Eukaryota</taxon>
        <taxon>Metazoa</taxon>
        <taxon>Ecdysozoa</taxon>
        <taxon>Arthropoda</taxon>
        <taxon>Hexapoda</taxon>
        <taxon>Insecta</taxon>
        <taxon>Pterygota</taxon>
        <taxon>Neoptera</taxon>
        <taxon>Endopterygota</taxon>
        <taxon>Lepidoptera</taxon>
        <taxon>Glossata</taxon>
        <taxon>Ditrysia</taxon>
        <taxon>Noctuoidea</taxon>
        <taxon>Noctuidae</taxon>
        <taxon>Noctuinae</taxon>
        <taxon>Hadenini</taxon>
        <taxon>Mythimna</taxon>
    </lineage>
</organism>
<reference evidence="1" key="1">
    <citation type="submission" date="2023-03" db="EMBL/GenBank/DDBJ databases">
        <title>Chromosome-level genomes of two armyworms, Mythimna separata and Mythimna loreyi, provide insights into the biosynthesis and reception of sex pheromones.</title>
        <authorList>
            <person name="Zhao H."/>
        </authorList>
    </citation>
    <scope>NUCLEOTIDE SEQUENCE</scope>
    <source>
        <strain evidence="1">BeijingLab</strain>
    </source>
</reference>
<evidence type="ECO:0000313" key="1">
    <source>
        <dbReference type="EMBL" id="KAJ8727994.1"/>
    </source>
</evidence>
<keyword evidence="2" id="KW-1185">Reference proteome</keyword>
<evidence type="ECO:0000313" key="2">
    <source>
        <dbReference type="Proteomes" id="UP001231649"/>
    </source>
</evidence>